<dbReference type="PROSITE" id="PS51030">
    <property type="entry name" value="NUCLEAR_REC_DBD_2"/>
    <property type="match status" value="2"/>
</dbReference>
<dbReference type="GO" id="GO:0008270">
    <property type="term" value="F:zinc ion binding"/>
    <property type="evidence" value="ECO:0007669"/>
    <property type="project" value="UniProtKB-KW"/>
</dbReference>
<dbReference type="InterPro" id="IPR004709">
    <property type="entry name" value="NaH_exchanger"/>
</dbReference>
<feature type="transmembrane region" description="Helical" evidence="21">
    <location>
        <begin position="772"/>
        <end position="788"/>
    </location>
</feature>
<evidence type="ECO:0000256" key="21">
    <source>
        <dbReference type="SAM" id="Phobius"/>
    </source>
</evidence>
<dbReference type="Proteomes" id="UP000005239">
    <property type="component" value="Unassembled WGS sequence"/>
</dbReference>
<evidence type="ECO:0000256" key="14">
    <source>
        <dbReference type="ARBA" id="ARBA00023136"/>
    </source>
</evidence>
<dbReference type="SUPFAM" id="SSF57716">
    <property type="entry name" value="Glucocorticoid receptor-like (DNA-binding domain)"/>
    <property type="match status" value="2"/>
</dbReference>
<dbReference type="Pfam" id="PF00104">
    <property type="entry name" value="Hormone_recep"/>
    <property type="match status" value="2"/>
</dbReference>
<comment type="similarity">
    <text evidence="3">Belongs to the nuclear hormone receptor family.</text>
</comment>
<keyword evidence="13" id="KW-0238">DNA-binding</keyword>
<dbReference type="GO" id="GO:0005886">
    <property type="term" value="C:plasma membrane"/>
    <property type="evidence" value="ECO:0000318"/>
    <property type="project" value="GO_Central"/>
</dbReference>
<evidence type="ECO:0000256" key="12">
    <source>
        <dbReference type="ARBA" id="ARBA00023065"/>
    </source>
</evidence>
<keyword evidence="8" id="KW-0862">Zinc</keyword>
<evidence type="ECO:0000256" key="15">
    <source>
        <dbReference type="ARBA" id="ARBA00023163"/>
    </source>
</evidence>
<evidence type="ECO:0000256" key="2">
    <source>
        <dbReference type="ARBA" id="ARBA00004141"/>
    </source>
</evidence>
<evidence type="ECO:0000256" key="10">
    <source>
        <dbReference type="ARBA" id="ARBA00023015"/>
    </source>
</evidence>
<gene>
    <name evidence="22" type="primary">WBGene00095466</name>
</gene>
<evidence type="ECO:0000256" key="4">
    <source>
        <dbReference type="ARBA" id="ARBA00022448"/>
    </source>
</evidence>
<feature type="transmembrane region" description="Helical" evidence="21">
    <location>
        <begin position="936"/>
        <end position="952"/>
    </location>
</feature>
<keyword evidence="10" id="KW-0805">Transcription regulation</keyword>
<feature type="transmembrane region" description="Helical" evidence="21">
    <location>
        <begin position="741"/>
        <end position="760"/>
    </location>
</feature>
<dbReference type="GO" id="GO:0005634">
    <property type="term" value="C:nucleus"/>
    <property type="evidence" value="ECO:0007669"/>
    <property type="project" value="UniProtKB-SubCell"/>
</dbReference>
<dbReference type="Gene3D" id="3.30.50.10">
    <property type="entry name" value="Erythroid Transcription Factor GATA-1, subunit A"/>
    <property type="match status" value="2"/>
</dbReference>
<evidence type="ECO:0000256" key="5">
    <source>
        <dbReference type="ARBA" id="ARBA00022692"/>
    </source>
</evidence>
<dbReference type="GO" id="GO:0003700">
    <property type="term" value="F:DNA-binding transcription factor activity"/>
    <property type="evidence" value="ECO:0007669"/>
    <property type="project" value="InterPro"/>
</dbReference>
<dbReference type="Pfam" id="PF00999">
    <property type="entry name" value="Na_H_Exchanger"/>
    <property type="match status" value="1"/>
</dbReference>
<dbReference type="Pfam" id="PF00105">
    <property type="entry name" value="zf-C4"/>
    <property type="match status" value="1"/>
</dbReference>
<keyword evidence="11" id="KW-0915">Sodium</keyword>
<evidence type="ECO:0000256" key="7">
    <source>
        <dbReference type="ARBA" id="ARBA00022771"/>
    </source>
</evidence>
<dbReference type="FunFam" id="3.30.50.10:FF:000080">
    <property type="entry name" value="Uncharacterized protein"/>
    <property type="match status" value="1"/>
</dbReference>
<keyword evidence="17 19" id="KW-0739">Sodium transport</keyword>
<dbReference type="PANTHER" id="PTHR10110">
    <property type="entry name" value="SODIUM/HYDROGEN EXCHANGER"/>
    <property type="match status" value="1"/>
</dbReference>
<evidence type="ECO:0000256" key="9">
    <source>
        <dbReference type="ARBA" id="ARBA00022989"/>
    </source>
</evidence>
<proteinExistence type="inferred from homology"/>
<sequence length="1345" mass="150215">MELRVALRLTVFTGEMGKRKRSKKEREPCPSECVACDGQATGFHYEAPSCTSCKTFFRRTVLMERVYTTCLNDGVCNTNDSVNPCRACRFDRCVKGGMNPLFIISIKNPEANPVVQRIFQHYSRDRSEPSTSSESADSSPREMVIIPKRVSNPPLLECTIDRIIGGLLYLENAHQQLRTSKIGPLIVHGYRLDTVIMSHSLMNVTLQEKHSPPCNPLSSSHSNVPPKALIRHVSVMCSHLTLAFFSYDNKSEVTLHPDGTRPHNGCVPTERAHEWQLHHGIIQILRHLELDKKEYVLLKALIVCNPAIEDLSCSHKDILELERLKYTKSLMSYVMCRRGHEMGPAAFTAMIAIIDTLTHLMKKHKAPSCIPCKTFFRRTVLEERVLNGCAKAGMCDKNKLIKPCRFCRLNRCVEGGMNPLLILNLENPASNSVVKKVPTSSSSSNSSPKMLILLNRSITLLYPVFSISCLIRNGSIDRRTCPSRESSSMFTRVVIFTLAKGRLPTRKYDCQSNGSPSDFATGYNPMTSTPGATKFWPFADLFLSIEYMKTFEFFHFLSHEDKKELARPVSVMCSHLTLAYFSFENKSDVTYHPDGTIPHSGRVSGGLKHKALLHHGIIEILRTLDLDKKEYVLLKALIVCNPEIEDLSCSHTIELENARLKYSKSLMYYVMYRRAQKGPGVFAAIMAIVDTLSHLMKSHKMVQFKWDSVEKIYVVALWLFAATVFKLVFNNKSFTRFFPESSLLIIVGLIIGYILVISNVDHHQFTLEGHAFFLYLLPPIIFDAGYFMPNRAFFRNWDSILVFAVVGTIFNTLTIGGSLLALSYSGLFSIPFSACEILLFSSLISAVDPVAVIAVFEEIHVNDFIFVNVFGEALFNDGVTVVLYELFKQFSAVDRILPIDVAAGTGSFFMVAVGGLVIGLLFAVFVALLTKHSHDAVVLAPVFIFLVPYLGYLTAEMLSLSPIIAIAVCGMAMKQYVKGNVTATAANSVKYFTKILAQSSETAIFMFLGLSTIAFGHKWDTLFVVATISFCILFRTVGVVAQCFLLNKFRGKKFTKVDQFILSYGGLRGAIAYGLAVSMPDSIPAKQMFVTTTIAVIFFTVFLQGSTIRPLVNFLEIELKKETQMTMAESVYSKYSDYIISGIEDIAGQKGHSSLANDFERFNNKVLCPLLMRDHARTPNFDATKIVRAYAKIILAEAMVETTAPSRKGSKKSEIHPTVDCVCTFTRNGEHAADCPRRSVNMDLLYAMFGKMLDEKMDALRQELKHGGASSDSGEVDIFDDYMEQLKHAPSVKNLHHPSLSGTRSDAAMRHATTILRSKGRETTRRCRTEGGLDDLAAPSCLHLA</sequence>
<keyword evidence="19" id="KW-0050">Antiport</keyword>
<name>A0A2A6C3P3_PRIPA</name>
<dbReference type="SMART" id="SM00399">
    <property type="entry name" value="ZnF_C4"/>
    <property type="match status" value="2"/>
</dbReference>
<dbReference type="SMART" id="SM00430">
    <property type="entry name" value="HOLI"/>
    <property type="match status" value="2"/>
</dbReference>
<dbReference type="InterPro" id="IPR013088">
    <property type="entry name" value="Znf_NHR/GATA"/>
</dbReference>
<reference evidence="23" key="1">
    <citation type="journal article" date="2008" name="Nat. Genet.">
        <title>The Pristionchus pacificus genome provides a unique perspective on nematode lifestyle and parasitism.</title>
        <authorList>
            <person name="Dieterich C."/>
            <person name="Clifton S.W."/>
            <person name="Schuster L.N."/>
            <person name="Chinwalla A."/>
            <person name="Delehaunty K."/>
            <person name="Dinkelacker I."/>
            <person name="Fulton L."/>
            <person name="Fulton R."/>
            <person name="Godfrey J."/>
            <person name="Minx P."/>
            <person name="Mitreva M."/>
            <person name="Roeseler W."/>
            <person name="Tian H."/>
            <person name="Witte H."/>
            <person name="Yang S.P."/>
            <person name="Wilson R.K."/>
            <person name="Sommer R.J."/>
        </authorList>
    </citation>
    <scope>NUCLEOTIDE SEQUENCE [LARGE SCALE GENOMIC DNA]</scope>
    <source>
        <strain evidence="23">PS312</strain>
    </source>
</reference>
<keyword evidence="16" id="KW-0675">Receptor</keyword>
<dbReference type="PANTHER" id="PTHR10110:SF98">
    <property type="entry name" value="SODIUM_HYDROGEN EXCHANGER"/>
    <property type="match status" value="1"/>
</dbReference>
<evidence type="ECO:0000256" key="8">
    <source>
        <dbReference type="ARBA" id="ARBA00022833"/>
    </source>
</evidence>
<evidence type="ECO:0000256" key="16">
    <source>
        <dbReference type="ARBA" id="ARBA00023170"/>
    </source>
</evidence>
<dbReference type="GO" id="GO:0098719">
    <property type="term" value="P:sodium ion import across plasma membrane"/>
    <property type="evidence" value="ECO:0000318"/>
    <property type="project" value="GO_Central"/>
</dbReference>
<evidence type="ECO:0000256" key="13">
    <source>
        <dbReference type="ARBA" id="ARBA00023125"/>
    </source>
</evidence>
<keyword evidence="23" id="KW-1185">Reference proteome</keyword>
<dbReference type="InterPro" id="IPR006153">
    <property type="entry name" value="Cation/H_exchanger_TM"/>
</dbReference>
<accession>A0A2A6C3P3</accession>
<dbReference type="GO" id="GO:0015385">
    <property type="term" value="F:sodium:proton antiporter activity"/>
    <property type="evidence" value="ECO:0000318"/>
    <property type="project" value="GO_Central"/>
</dbReference>
<evidence type="ECO:0000256" key="3">
    <source>
        <dbReference type="ARBA" id="ARBA00005993"/>
    </source>
</evidence>
<dbReference type="InterPro" id="IPR018422">
    <property type="entry name" value="Cation/H_exchanger_CPA1"/>
</dbReference>
<feature type="transmembrane region" description="Helical" evidence="21">
    <location>
        <begin position="712"/>
        <end position="729"/>
    </location>
</feature>
<dbReference type="Gene3D" id="1.10.565.10">
    <property type="entry name" value="Retinoid X Receptor"/>
    <property type="match status" value="2"/>
</dbReference>
<dbReference type="InterPro" id="IPR049636">
    <property type="entry name" value="HNF4-like_DBD"/>
</dbReference>
<keyword evidence="12 19" id="KW-0406">Ion transport</keyword>
<keyword evidence="14 21" id="KW-0472">Membrane</keyword>
<dbReference type="SUPFAM" id="SSF48508">
    <property type="entry name" value="Nuclear receptor ligand-binding domain"/>
    <property type="match status" value="2"/>
</dbReference>
<feature type="transmembrane region" description="Helical" evidence="21">
    <location>
        <begin position="1022"/>
        <end position="1045"/>
    </location>
</feature>
<feature type="transmembrane region" description="Helical" evidence="21">
    <location>
        <begin position="907"/>
        <end position="929"/>
    </location>
</feature>
<keyword evidence="15" id="KW-0804">Transcription</keyword>
<evidence type="ECO:0000313" key="22">
    <source>
        <dbReference type="EnsemblMetazoa" id="PPA05912.1"/>
    </source>
</evidence>
<dbReference type="GO" id="GO:0071805">
    <property type="term" value="P:potassium ion transmembrane transport"/>
    <property type="evidence" value="ECO:0000318"/>
    <property type="project" value="GO_Central"/>
</dbReference>
<reference evidence="22" key="2">
    <citation type="submission" date="2022-06" db="UniProtKB">
        <authorList>
            <consortium name="EnsemblMetazoa"/>
        </authorList>
    </citation>
    <scope>IDENTIFICATION</scope>
    <source>
        <strain evidence="22">PS312</strain>
    </source>
</reference>
<keyword evidence="6" id="KW-0479">Metal-binding</keyword>
<dbReference type="NCBIfam" id="TIGR00840">
    <property type="entry name" value="b_cpa1"/>
    <property type="match status" value="1"/>
</dbReference>
<evidence type="ECO:0000313" key="23">
    <source>
        <dbReference type="Proteomes" id="UP000005239"/>
    </source>
</evidence>
<dbReference type="InterPro" id="IPR035500">
    <property type="entry name" value="NHR-like_dom_sf"/>
</dbReference>
<feature type="transmembrane region" description="Helical" evidence="21">
    <location>
        <begin position="958"/>
        <end position="974"/>
    </location>
</feature>
<evidence type="ECO:0000256" key="20">
    <source>
        <dbReference type="SAM" id="MobiDB-lite"/>
    </source>
</evidence>
<keyword evidence="9 21" id="KW-1133">Transmembrane helix</keyword>
<comment type="subcellular location">
    <subcellularLocation>
        <location evidence="2">Membrane</location>
        <topology evidence="2">Multi-pass membrane protein</topology>
    </subcellularLocation>
    <subcellularLocation>
        <location evidence="1">Nucleus</location>
    </subcellularLocation>
</comment>
<feature type="transmembrane region" description="Helical" evidence="21">
    <location>
        <begin position="800"/>
        <end position="825"/>
    </location>
</feature>
<accession>A0A8R1Y7W7</accession>
<comment type="similarity">
    <text evidence="19">Belongs to the monovalent cation:proton antiporter 1 (CPA1) transporter (TC 2.A.36) family.</text>
</comment>
<evidence type="ECO:0000256" key="18">
    <source>
        <dbReference type="ARBA" id="ARBA00023242"/>
    </source>
</evidence>
<evidence type="ECO:0000256" key="1">
    <source>
        <dbReference type="ARBA" id="ARBA00004123"/>
    </source>
</evidence>
<feature type="transmembrane region" description="Helical" evidence="21">
    <location>
        <begin position="837"/>
        <end position="856"/>
    </location>
</feature>
<feature type="compositionally biased region" description="Low complexity" evidence="20">
    <location>
        <begin position="129"/>
        <end position="142"/>
    </location>
</feature>
<protein>
    <recommendedName>
        <fullName evidence="19">Sodium/hydrogen exchanger</fullName>
    </recommendedName>
</protein>
<organism evidence="22 23">
    <name type="scientific">Pristionchus pacificus</name>
    <name type="common">Parasitic nematode worm</name>
    <dbReference type="NCBI Taxonomy" id="54126"/>
    <lineage>
        <taxon>Eukaryota</taxon>
        <taxon>Metazoa</taxon>
        <taxon>Ecdysozoa</taxon>
        <taxon>Nematoda</taxon>
        <taxon>Chromadorea</taxon>
        <taxon>Rhabditida</taxon>
        <taxon>Rhabditina</taxon>
        <taxon>Diplogasteromorpha</taxon>
        <taxon>Diplogasteroidea</taxon>
        <taxon>Neodiplogasteridae</taxon>
        <taxon>Pristionchus</taxon>
    </lineage>
</organism>
<evidence type="ECO:0000256" key="11">
    <source>
        <dbReference type="ARBA" id="ARBA00023053"/>
    </source>
</evidence>
<dbReference type="Gene3D" id="6.10.140.1330">
    <property type="match status" value="1"/>
</dbReference>
<dbReference type="GO" id="GO:0015386">
    <property type="term" value="F:potassium:proton antiporter activity"/>
    <property type="evidence" value="ECO:0000318"/>
    <property type="project" value="GO_Central"/>
</dbReference>
<evidence type="ECO:0000256" key="6">
    <source>
        <dbReference type="ARBA" id="ARBA00022723"/>
    </source>
</evidence>
<keyword evidence="4 19" id="KW-0813">Transport</keyword>
<keyword evidence="7" id="KW-0863">Zinc-finger</keyword>
<feature type="region of interest" description="Disordered" evidence="20">
    <location>
        <begin position="121"/>
        <end position="142"/>
    </location>
</feature>
<dbReference type="GO" id="GO:0051453">
    <property type="term" value="P:regulation of intracellular pH"/>
    <property type="evidence" value="ECO:0000318"/>
    <property type="project" value="GO_Central"/>
</dbReference>
<feature type="transmembrane region" description="Helical" evidence="21">
    <location>
        <begin position="995"/>
        <end position="1016"/>
    </location>
</feature>
<evidence type="ECO:0000256" key="17">
    <source>
        <dbReference type="ARBA" id="ARBA00023201"/>
    </source>
</evidence>
<dbReference type="PRINTS" id="PR00047">
    <property type="entry name" value="STROIDFINGER"/>
</dbReference>
<feature type="transmembrane region" description="Helical" evidence="21">
    <location>
        <begin position="865"/>
        <end position="887"/>
    </location>
</feature>
<dbReference type="CDD" id="cd06960">
    <property type="entry name" value="NR_DBD_HNF4A"/>
    <property type="match status" value="1"/>
</dbReference>
<dbReference type="InterPro" id="IPR001628">
    <property type="entry name" value="Znf_hrmn_rcpt"/>
</dbReference>
<evidence type="ECO:0000256" key="19">
    <source>
        <dbReference type="RuleBase" id="RU003722"/>
    </source>
</evidence>
<dbReference type="GO" id="GO:0000978">
    <property type="term" value="F:RNA polymerase II cis-regulatory region sequence-specific DNA binding"/>
    <property type="evidence" value="ECO:0007669"/>
    <property type="project" value="InterPro"/>
</dbReference>
<dbReference type="PRINTS" id="PR01084">
    <property type="entry name" value="NAHEXCHNGR"/>
</dbReference>
<keyword evidence="5 19" id="KW-0812">Transmembrane</keyword>
<dbReference type="InterPro" id="IPR000536">
    <property type="entry name" value="Nucl_hrmn_rcpt_lig-bd"/>
</dbReference>
<dbReference type="PROSITE" id="PS51843">
    <property type="entry name" value="NR_LBD"/>
    <property type="match status" value="2"/>
</dbReference>
<dbReference type="EnsemblMetazoa" id="PPA05912.1">
    <property type="protein sequence ID" value="PPA05912.1"/>
    <property type="gene ID" value="WBGene00095466"/>
</dbReference>
<keyword evidence="18" id="KW-0539">Nucleus</keyword>
<feature type="transmembrane region" description="Helical" evidence="21">
    <location>
        <begin position="1088"/>
        <end position="1112"/>
    </location>
</feature>